<dbReference type="SUPFAM" id="SSF56112">
    <property type="entry name" value="Protein kinase-like (PK-like)"/>
    <property type="match status" value="1"/>
</dbReference>
<dbReference type="PANTHER" id="PTHR44305">
    <property type="entry name" value="SI:DKEY-192D15.2-RELATED"/>
    <property type="match status" value="1"/>
</dbReference>
<feature type="domain" description="Protein kinase" evidence="2">
    <location>
        <begin position="6"/>
        <end position="291"/>
    </location>
</feature>
<evidence type="ECO:0000256" key="1">
    <source>
        <dbReference type="SAM" id="Coils"/>
    </source>
</evidence>
<evidence type="ECO:0000313" key="4">
    <source>
        <dbReference type="Proteomes" id="UP000315496"/>
    </source>
</evidence>
<dbReference type="OrthoDB" id="10252171at2759"/>
<dbReference type="PROSITE" id="PS50011">
    <property type="entry name" value="PROTEIN_KINASE_DOM"/>
    <property type="match status" value="1"/>
</dbReference>
<keyword evidence="4" id="KW-1185">Reference proteome</keyword>
<dbReference type="Proteomes" id="UP000315496">
    <property type="component" value="Chromosome 1"/>
</dbReference>
<dbReference type="AlphaFoldDB" id="A0A4Z1TCM3"/>
<keyword evidence="1" id="KW-0175">Coiled coil</keyword>
<reference evidence="3 4" key="1">
    <citation type="submission" date="2019-05" db="EMBL/GenBank/DDBJ databases">
        <title>The compact genome of Giardia muris reveals important steps in the evolution of intestinal protozoan parasites.</title>
        <authorList>
            <person name="Xu F."/>
            <person name="Jimenez-Gonzalez A."/>
            <person name="Einarsson E."/>
            <person name="Astvaldsson A."/>
            <person name="Peirasmaki D."/>
            <person name="Eckmann L."/>
            <person name="Andersson J.O."/>
            <person name="Svard S.G."/>
            <person name="Jerlstrom-Hultqvist J."/>
        </authorList>
    </citation>
    <scope>NUCLEOTIDE SEQUENCE [LARGE SCALE GENOMIC DNA]</scope>
    <source>
        <strain evidence="3 4">Roberts-Thomson</strain>
    </source>
</reference>
<dbReference type="GO" id="GO:0005524">
    <property type="term" value="F:ATP binding"/>
    <property type="evidence" value="ECO:0007669"/>
    <property type="project" value="InterPro"/>
</dbReference>
<sequence length="644" mass="73894">MQKALYRLSEPLTQGQHCTTFYLNTEDIEGERLVAKLYHLEDSLEQAPACALLQAYLIRCQQVTHRNMAEITTSWLKDEDRFGAQGYICHRYVPGLPLTLLTQYYHKRFHVEEIWFFLRDITAALLALRTSMPQTNGFHGNIKPTNVIRAVTGTYILIDPALPYCVLLSIEARWYSSLCLSTRNNPDSMKDLVHIRSALDESRCYWPMTSIETGEYAKNHDIWSLGCLTYYLLTGKNLFSCSTDVLNATEHDVFSQFSSLNPPSTLSKIFEEMMTQNPQKYITLDYLHDLATQQCTELITNGWTSPMLPDMSVVLNASVSSASLTSSKVKTEDIPNKLSRLGEDLSETRISARESSLEEETRQLRAELDRTMSLLSEQTQLTQKTEERLADVTKAFTERSGMHFVPLTALQAIQDKYQAIESHLHAIEERHIEEVRELQATLAKTERELGITIRKLKNSEKKVEQLKDELQQNKAEIVISQRLIDLQAMLDTSQQERMQLQADLSKSERDREYLNSLFNHKSMHCDNVEAELRKCQTIMEKNRINPLTVNSARRIRILEEQVSALKRELSNQLPEPLTGYLSLDIKELGKLRPTFIQTLDPWCDTHLIDPATIPVFNSMSNYEAVERTTTVPGVLLKPNLQMDY</sequence>
<dbReference type="Gene3D" id="3.30.200.20">
    <property type="entry name" value="Phosphorylase Kinase, domain 1"/>
    <property type="match status" value="1"/>
</dbReference>
<dbReference type="Gene3D" id="1.10.510.10">
    <property type="entry name" value="Transferase(Phosphotransferase) domain 1"/>
    <property type="match status" value="1"/>
</dbReference>
<dbReference type="InterPro" id="IPR053083">
    <property type="entry name" value="TF_kinase-domain_protein"/>
</dbReference>
<gene>
    <name evidence="3" type="ORF">GMRT_10390</name>
</gene>
<feature type="coiled-coil region" evidence="1">
    <location>
        <begin position="410"/>
        <end position="510"/>
    </location>
</feature>
<name>A0A4Z1TCM3_GIAMU</name>
<dbReference type="GO" id="GO:0004672">
    <property type="term" value="F:protein kinase activity"/>
    <property type="evidence" value="ECO:0007669"/>
    <property type="project" value="InterPro"/>
</dbReference>
<dbReference type="InterPro" id="IPR011009">
    <property type="entry name" value="Kinase-like_dom_sf"/>
</dbReference>
<dbReference type="InterPro" id="IPR000719">
    <property type="entry name" value="Prot_kinase_dom"/>
</dbReference>
<dbReference type="VEuPathDB" id="GiardiaDB:GMRT_10390"/>
<evidence type="ECO:0000259" key="2">
    <source>
        <dbReference type="PROSITE" id="PS50011"/>
    </source>
</evidence>
<accession>A0A4Z1TCM3</accession>
<protein>
    <submittedName>
        <fullName evidence="3">Kinase</fullName>
    </submittedName>
</protein>
<keyword evidence="3" id="KW-0808">Transferase</keyword>
<comment type="caution">
    <text evidence="3">The sequence shown here is derived from an EMBL/GenBank/DDBJ whole genome shotgun (WGS) entry which is preliminary data.</text>
</comment>
<keyword evidence="3" id="KW-0418">Kinase</keyword>
<dbReference type="EMBL" id="VDLU01000001">
    <property type="protein sequence ID" value="TNJ30339.1"/>
    <property type="molecule type" value="Genomic_DNA"/>
</dbReference>
<evidence type="ECO:0000313" key="3">
    <source>
        <dbReference type="EMBL" id="TNJ30339.1"/>
    </source>
</evidence>
<organism evidence="3 4">
    <name type="scientific">Giardia muris</name>
    <dbReference type="NCBI Taxonomy" id="5742"/>
    <lineage>
        <taxon>Eukaryota</taxon>
        <taxon>Metamonada</taxon>
        <taxon>Diplomonadida</taxon>
        <taxon>Hexamitidae</taxon>
        <taxon>Giardiinae</taxon>
        <taxon>Giardia</taxon>
    </lineage>
</organism>
<proteinExistence type="predicted"/>